<evidence type="ECO:0000313" key="10">
    <source>
        <dbReference type="EMBL" id="CUU01053.1"/>
    </source>
</evidence>
<accession>A0A0P1LXM0</accession>
<evidence type="ECO:0000256" key="4">
    <source>
        <dbReference type="ARBA" id="ARBA00022452"/>
    </source>
</evidence>
<evidence type="ECO:0000256" key="1">
    <source>
        <dbReference type="ARBA" id="ARBA00004442"/>
    </source>
</evidence>
<gene>
    <name evidence="10" type="ORF">JGI4_00173</name>
    <name evidence="9" type="ORF">JGI8_01713</name>
</gene>
<dbReference type="GO" id="GO:0015562">
    <property type="term" value="F:efflux transmembrane transporter activity"/>
    <property type="evidence" value="ECO:0007669"/>
    <property type="project" value="InterPro"/>
</dbReference>
<dbReference type="EMBL" id="CZVI01000030">
    <property type="protein sequence ID" value="CUS92683.1"/>
    <property type="molecule type" value="Genomic_DNA"/>
</dbReference>
<organism evidence="10 11">
    <name type="scientific">Candidatus Kryptonium thompsonii</name>
    <dbReference type="NCBI Taxonomy" id="1633631"/>
    <lineage>
        <taxon>Bacteria</taxon>
        <taxon>Pseudomonadati</taxon>
        <taxon>Candidatus Kryptoniota</taxon>
        <taxon>Candidatus Kryptonium</taxon>
    </lineage>
</organism>
<keyword evidence="5" id="KW-0812">Transmembrane</keyword>
<dbReference type="InterPro" id="IPR003423">
    <property type="entry name" value="OMP_efflux"/>
</dbReference>
<evidence type="ECO:0000313" key="12">
    <source>
        <dbReference type="Proteomes" id="UP000182200"/>
    </source>
</evidence>
<comment type="subcellular location">
    <subcellularLocation>
        <location evidence="1">Cell outer membrane</location>
    </subcellularLocation>
</comment>
<keyword evidence="12" id="KW-1185">Reference proteome</keyword>
<dbReference type="Pfam" id="PF02321">
    <property type="entry name" value="OEP"/>
    <property type="match status" value="2"/>
</dbReference>
<name>A0A0P1NXQ0_9BACT</name>
<dbReference type="GO" id="GO:0009279">
    <property type="term" value="C:cell outer membrane"/>
    <property type="evidence" value="ECO:0007669"/>
    <property type="project" value="UniProtKB-SubCell"/>
</dbReference>
<dbReference type="Proteomes" id="UP000182011">
    <property type="component" value="Unassembled WGS sequence"/>
</dbReference>
<keyword evidence="7" id="KW-0998">Cell outer membrane</keyword>
<accession>A0A0P1M598</accession>
<dbReference type="AlphaFoldDB" id="A0A0P1NXQ0"/>
<evidence type="ECO:0000256" key="8">
    <source>
        <dbReference type="SAM" id="Coils"/>
    </source>
</evidence>
<feature type="coiled-coil region" evidence="8">
    <location>
        <begin position="304"/>
        <end position="331"/>
    </location>
</feature>
<reference evidence="9 12" key="1">
    <citation type="submission" date="2015-11" db="EMBL/GenBank/DDBJ databases">
        <authorList>
            <person name="Varghese N."/>
        </authorList>
    </citation>
    <scope>NUCLEOTIDE SEQUENCE [LARGE SCALE GENOMIC DNA]</scope>
    <source>
        <strain evidence="9 12">JGI-8</strain>
    </source>
</reference>
<evidence type="ECO:0000256" key="5">
    <source>
        <dbReference type="ARBA" id="ARBA00022692"/>
    </source>
</evidence>
<dbReference type="SUPFAM" id="SSF56954">
    <property type="entry name" value="Outer membrane efflux proteins (OEP)"/>
    <property type="match status" value="1"/>
</dbReference>
<dbReference type="GO" id="GO:1990281">
    <property type="term" value="C:efflux pump complex"/>
    <property type="evidence" value="ECO:0007669"/>
    <property type="project" value="TreeGrafter"/>
</dbReference>
<proteinExistence type="inferred from homology"/>
<dbReference type="InterPro" id="IPR051906">
    <property type="entry name" value="TolC-like"/>
</dbReference>
<dbReference type="Proteomes" id="UP000182200">
    <property type="component" value="Unassembled WGS sequence"/>
</dbReference>
<evidence type="ECO:0000256" key="3">
    <source>
        <dbReference type="ARBA" id="ARBA00022448"/>
    </source>
</evidence>
<dbReference type="Gene3D" id="1.20.1600.10">
    <property type="entry name" value="Outer membrane efflux proteins (OEP)"/>
    <property type="match status" value="1"/>
</dbReference>
<dbReference type="RefSeq" id="WP_047134658.1">
    <property type="nucleotide sequence ID" value="NZ_CZVI01000030.1"/>
</dbReference>
<evidence type="ECO:0000256" key="6">
    <source>
        <dbReference type="ARBA" id="ARBA00023136"/>
    </source>
</evidence>
<dbReference type="EMBL" id="FAOP01000001">
    <property type="protein sequence ID" value="CUU01053.1"/>
    <property type="molecule type" value="Genomic_DNA"/>
</dbReference>
<evidence type="ECO:0000313" key="11">
    <source>
        <dbReference type="Proteomes" id="UP000182011"/>
    </source>
</evidence>
<keyword evidence="6" id="KW-0472">Membrane</keyword>
<evidence type="ECO:0000256" key="2">
    <source>
        <dbReference type="ARBA" id="ARBA00007613"/>
    </source>
</evidence>
<dbReference type="GO" id="GO:0015288">
    <property type="term" value="F:porin activity"/>
    <property type="evidence" value="ECO:0007669"/>
    <property type="project" value="TreeGrafter"/>
</dbReference>
<evidence type="ECO:0000313" key="9">
    <source>
        <dbReference type="EMBL" id="CUS92683.1"/>
    </source>
</evidence>
<dbReference type="PANTHER" id="PTHR30026:SF20">
    <property type="entry name" value="OUTER MEMBRANE PROTEIN TOLC"/>
    <property type="match status" value="1"/>
</dbReference>
<accession>A0A0P1NXQ0</accession>
<dbReference type="STRING" id="1633631.GCA_001442925_00173"/>
<dbReference type="PANTHER" id="PTHR30026">
    <property type="entry name" value="OUTER MEMBRANE PROTEIN TOLC"/>
    <property type="match status" value="1"/>
</dbReference>
<accession>A0A0S4MUG6</accession>
<accession>A0A0P1LDT7</accession>
<feature type="coiled-coil region" evidence="8">
    <location>
        <begin position="167"/>
        <end position="194"/>
    </location>
</feature>
<dbReference type="OrthoDB" id="9769048at2"/>
<keyword evidence="3" id="KW-0813">Transport</keyword>
<evidence type="ECO:0000256" key="7">
    <source>
        <dbReference type="ARBA" id="ARBA00023237"/>
    </source>
</evidence>
<protein>
    <submittedName>
        <fullName evidence="10">Outer membrane protein TolC</fullName>
    </submittedName>
</protein>
<comment type="similarity">
    <text evidence="2">Belongs to the outer membrane factor (OMF) (TC 1.B.17) family.</text>
</comment>
<reference evidence="10 11" key="2">
    <citation type="submission" date="2015-11" db="EMBL/GenBank/DDBJ databases">
        <authorList>
            <person name="Zhang Y."/>
            <person name="Guo Z."/>
        </authorList>
    </citation>
    <scope>NUCLEOTIDE SEQUENCE [LARGE SCALE GENOMIC DNA]</scope>
    <source>
        <strain evidence="10">JGI-4</strain>
    </source>
</reference>
<accession>A0A0P1P7J6</accession>
<accession>A0A0P1M4Q6</accession>
<keyword evidence="4" id="KW-1134">Transmembrane beta strand</keyword>
<sequence>MKTLILLCLSISIAISQTLDDYIKIALENNQELRAYKLQVEAADRKIKQVSTPSDPMLMLGIINLPTNFSFTADMMTMKEIGISQMLMYPEKYSLMGKMAEKDYEIAKEIYESKRLELIASVKMLYFEIYYMTRAIEITRRSIDLLRDFVKIASTRFATGQGIQQDVLKAQVELSKMIDELVKMETERKDMIARFNALLYRKPMDSVYVPDEMRFVEFTKGFDEIEKLAFENNPMLIAMGKMVEKDRVMNRLARKELIPDFEVKFSYGVRSAIDPSGMKALDMLSLSVGMNLPVFFWRKQNLKIQETEISISQSEAKYLAMKNEISKMIQETLNKIEKNVRLIDLYKNGLIPQATQNLNIGLVGYQVGKIDFMTLVDNFMSLYNYQIQYEKIFSDYHSKLAELEMITGTRLF</sequence>
<accession>A0A0P1LET2</accession>
<keyword evidence="8" id="KW-0175">Coiled coil</keyword>
<accession>A0A0P1MQH7</accession>
<accession>A0A0N7MUC8</accession>